<name>A0A8J8T6Z3_HALGN</name>
<dbReference type="PANTHER" id="PTHR31270:SF1">
    <property type="entry name" value="GLUTAMINYL-PEPTIDE CYCLOTRANSFERASE"/>
    <property type="match status" value="1"/>
</dbReference>
<dbReference type="AlphaFoldDB" id="A0A8J8T6Z3"/>
<keyword evidence="1" id="KW-0732">Signal</keyword>
<protein>
    <recommendedName>
        <fullName evidence="4">Glutaminyl-peptide cyclotransferase</fullName>
    </recommendedName>
</protein>
<reference evidence="2" key="1">
    <citation type="submission" date="2019-06" db="EMBL/GenBank/DDBJ databases">
        <authorList>
            <person name="Zheng W."/>
        </authorList>
    </citation>
    <scope>NUCLEOTIDE SEQUENCE</scope>
    <source>
        <strain evidence="2">QDHG01</strain>
    </source>
</reference>
<dbReference type="PANTHER" id="PTHR31270">
    <property type="entry name" value="GLUTAMINYL-PEPTIDE CYCLOTRANSFERASE"/>
    <property type="match status" value="1"/>
</dbReference>
<evidence type="ECO:0000256" key="1">
    <source>
        <dbReference type="SAM" id="SignalP"/>
    </source>
</evidence>
<feature type="signal peptide" evidence="1">
    <location>
        <begin position="1"/>
        <end position="20"/>
    </location>
</feature>
<feature type="chain" id="PRO_5035320062" description="Glutaminyl-peptide cyclotransferase" evidence="1">
    <location>
        <begin position="21"/>
        <end position="311"/>
    </location>
</feature>
<dbReference type="SUPFAM" id="SSF63825">
    <property type="entry name" value="YWTD domain"/>
    <property type="match status" value="1"/>
</dbReference>
<comment type="caution">
    <text evidence="2">The sequence shown here is derived from an EMBL/GenBank/DDBJ whole genome shotgun (WGS) entry which is preliminary data.</text>
</comment>
<dbReference type="InterPro" id="IPR007788">
    <property type="entry name" value="QCT"/>
</dbReference>
<dbReference type="Pfam" id="PF05096">
    <property type="entry name" value="Glu_cyclase_2"/>
    <property type="match status" value="1"/>
</dbReference>
<dbReference type="GO" id="GO:0016603">
    <property type="term" value="F:glutaminyl-peptide cyclotransferase activity"/>
    <property type="evidence" value="ECO:0007669"/>
    <property type="project" value="InterPro"/>
</dbReference>
<organism evidence="2 3">
    <name type="scientific">Halteria grandinella</name>
    <dbReference type="NCBI Taxonomy" id="5974"/>
    <lineage>
        <taxon>Eukaryota</taxon>
        <taxon>Sar</taxon>
        <taxon>Alveolata</taxon>
        <taxon>Ciliophora</taxon>
        <taxon>Intramacronucleata</taxon>
        <taxon>Spirotrichea</taxon>
        <taxon>Stichotrichia</taxon>
        <taxon>Sporadotrichida</taxon>
        <taxon>Halteriidae</taxon>
        <taxon>Halteria</taxon>
    </lineage>
</organism>
<keyword evidence="3" id="KW-1185">Reference proteome</keyword>
<dbReference type="Gene3D" id="2.130.10.10">
    <property type="entry name" value="YVTN repeat-like/Quinoprotein amine dehydrogenase"/>
    <property type="match status" value="1"/>
</dbReference>
<evidence type="ECO:0000313" key="2">
    <source>
        <dbReference type="EMBL" id="TNV83766.1"/>
    </source>
</evidence>
<sequence length="311" mass="35742">MIINFKQILLLSILIAIVSSHSHFVATDYLNTFAKKLKECRLKSFEIVEVYRKTDVSCFTQGLIFDRKEVTLEDGSTEEQGVLIEACGNIGTSRVQQLQLSKNKEEYAPAKVLQYTTDKDGTALVQLDDLFYLSMTKRQRLFLKIDRTTLELTNTIPYPSGLTISQGIAKTDTTLYITDGTHQLFMLDITTYEYLGYIYLKDELGRYLYKLSELEIVLDPLSSTYFLWATQFASNHILKIDLQTGQVVKRYDLSLLDEIRKLSFAKESMPAWDSIVANQYDVVNGIAYDAVEGVFYVTGRRWHVIFKLQIY</sequence>
<evidence type="ECO:0000313" key="3">
    <source>
        <dbReference type="Proteomes" id="UP000785679"/>
    </source>
</evidence>
<dbReference type="InterPro" id="IPR015943">
    <property type="entry name" value="WD40/YVTN_repeat-like_dom_sf"/>
</dbReference>
<proteinExistence type="predicted"/>
<gene>
    <name evidence="2" type="ORF">FGO68_gene13570</name>
</gene>
<dbReference type="EMBL" id="RRYP01003482">
    <property type="protein sequence ID" value="TNV83766.1"/>
    <property type="molecule type" value="Genomic_DNA"/>
</dbReference>
<dbReference type="Proteomes" id="UP000785679">
    <property type="component" value="Unassembled WGS sequence"/>
</dbReference>
<accession>A0A8J8T6Z3</accession>
<evidence type="ECO:0008006" key="4">
    <source>
        <dbReference type="Google" id="ProtNLM"/>
    </source>
</evidence>
<dbReference type="OrthoDB" id="409395at2759"/>